<evidence type="ECO:0000313" key="2">
    <source>
        <dbReference type="Proteomes" id="UP000275078"/>
    </source>
</evidence>
<gene>
    <name evidence="1" type="ORF">BJ508DRAFT_303223</name>
</gene>
<name>A0A3N4IH79_ASCIM</name>
<sequence>MSTVDKATLIGGAGLLALSSAFLFDPSAATVEYPLRLITSWVTNGQYPKKHDFDPVSGQVLKVYDEPDVVEPPKLKLAEIKKGFARIGALYFGLAAGAYLAQAD</sequence>
<organism evidence="1 2">
    <name type="scientific">Ascobolus immersus RN42</name>
    <dbReference type="NCBI Taxonomy" id="1160509"/>
    <lineage>
        <taxon>Eukaryota</taxon>
        <taxon>Fungi</taxon>
        <taxon>Dikarya</taxon>
        <taxon>Ascomycota</taxon>
        <taxon>Pezizomycotina</taxon>
        <taxon>Pezizomycetes</taxon>
        <taxon>Pezizales</taxon>
        <taxon>Ascobolaceae</taxon>
        <taxon>Ascobolus</taxon>
    </lineage>
</organism>
<reference evidence="1 2" key="1">
    <citation type="journal article" date="2018" name="Nat. Ecol. Evol.">
        <title>Pezizomycetes genomes reveal the molecular basis of ectomycorrhizal truffle lifestyle.</title>
        <authorList>
            <person name="Murat C."/>
            <person name="Payen T."/>
            <person name="Noel B."/>
            <person name="Kuo A."/>
            <person name="Morin E."/>
            <person name="Chen J."/>
            <person name="Kohler A."/>
            <person name="Krizsan K."/>
            <person name="Balestrini R."/>
            <person name="Da Silva C."/>
            <person name="Montanini B."/>
            <person name="Hainaut M."/>
            <person name="Levati E."/>
            <person name="Barry K.W."/>
            <person name="Belfiori B."/>
            <person name="Cichocki N."/>
            <person name="Clum A."/>
            <person name="Dockter R.B."/>
            <person name="Fauchery L."/>
            <person name="Guy J."/>
            <person name="Iotti M."/>
            <person name="Le Tacon F."/>
            <person name="Lindquist E.A."/>
            <person name="Lipzen A."/>
            <person name="Malagnac F."/>
            <person name="Mello A."/>
            <person name="Molinier V."/>
            <person name="Miyauchi S."/>
            <person name="Poulain J."/>
            <person name="Riccioni C."/>
            <person name="Rubini A."/>
            <person name="Sitrit Y."/>
            <person name="Splivallo R."/>
            <person name="Traeger S."/>
            <person name="Wang M."/>
            <person name="Zifcakova L."/>
            <person name="Wipf D."/>
            <person name="Zambonelli A."/>
            <person name="Paolocci F."/>
            <person name="Nowrousian M."/>
            <person name="Ottonello S."/>
            <person name="Baldrian P."/>
            <person name="Spatafora J.W."/>
            <person name="Henrissat B."/>
            <person name="Nagy L.G."/>
            <person name="Aury J.M."/>
            <person name="Wincker P."/>
            <person name="Grigoriev I.V."/>
            <person name="Bonfante P."/>
            <person name="Martin F.M."/>
        </authorList>
    </citation>
    <scope>NUCLEOTIDE SEQUENCE [LARGE SCALE GENOMIC DNA]</scope>
    <source>
        <strain evidence="1 2">RN42</strain>
    </source>
</reference>
<keyword evidence="2" id="KW-1185">Reference proteome</keyword>
<proteinExistence type="predicted"/>
<dbReference type="AlphaFoldDB" id="A0A3N4IH79"/>
<accession>A0A3N4IH79</accession>
<protein>
    <submittedName>
        <fullName evidence="1">Uncharacterized protein</fullName>
    </submittedName>
</protein>
<evidence type="ECO:0000313" key="1">
    <source>
        <dbReference type="EMBL" id="RPA85189.1"/>
    </source>
</evidence>
<dbReference type="Proteomes" id="UP000275078">
    <property type="component" value="Unassembled WGS sequence"/>
</dbReference>
<dbReference type="EMBL" id="ML119655">
    <property type="protein sequence ID" value="RPA85189.1"/>
    <property type="molecule type" value="Genomic_DNA"/>
</dbReference>